<proteinExistence type="predicted"/>
<dbReference type="HOGENOM" id="CLU_1688472_0_0_1"/>
<evidence type="ECO:0000313" key="3">
    <source>
        <dbReference type="Proteomes" id="UP000002320"/>
    </source>
</evidence>
<name>B0X3V2_CULQU</name>
<evidence type="ECO:0000313" key="1">
    <source>
        <dbReference type="EMBL" id="EDS40029.1"/>
    </source>
</evidence>
<dbReference type="VEuPathDB" id="VectorBase:CPIJ014200"/>
<keyword evidence="3" id="KW-1185">Reference proteome</keyword>
<reference evidence="2" key="2">
    <citation type="submission" date="2020-05" db="UniProtKB">
        <authorList>
            <consortium name="EnsemblMetazoa"/>
        </authorList>
    </citation>
    <scope>IDENTIFICATION</scope>
    <source>
        <strain evidence="2">JHB</strain>
    </source>
</reference>
<organism>
    <name type="scientific">Culex quinquefasciatus</name>
    <name type="common">Southern house mosquito</name>
    <name type="synonym">Culex pungens</name>
    <dbReference type="NCBI Taxonomy" id="7176"/>
    <lineage>
        <taxon>Eukaryota</taxon>
        <taxon>Metazoa</taxon>
        <taxon>Ecdysozoa</taxon>
        <taxon>Arthropoda</taxon>
        <taxon>Hexapoda</taxon>
        <taxon>Insecta</taxon>
        <taxon>Pterygota</taxon>
        <taxon>Neoptera</taxon>
        <taxon>Endopterygota</taxon>
        <taxon>Diptera</taxon>
        <taxon>Nematocera</taxon>
        <taxon>Culicoidea</taxon>
        <taxon>Culicidae</taxon>
        <taxon>Culicinae</taxon>
        <taxon>Culicini</taxon>
        <taxon>Culex</taxon>
        <taxon>Culex</taxon>
    </lineage>
</organism>
<dbReference type="EnsemblMetazoa" id="CPIJ014200-RA">
    <property type="protein sequence ID" value="CPIJ014200-PA"/>
    <property type="gene ID" value="CPIJ014200"/>
</dbReference>
<dbReference type="KEGG" id="cqu:CpipJ_CPIJ014200"/>
<dbReference type="EMBL" id="DS232323">
    <property type="protein sequence ID" value="EDS40029.1"/>
    <property type="molecule type" value="Genomic_DNA"/>
</dbReference>
<dbReference type="AlphaFoldDB" id="B0X3V2"/>
<protein>
    <submittedName>
        <fullName evidence="1 2">Uncharacterized protein</fullName>
    </submittedName>
</protein>
<sequence length="156" mass="17606">MDEIVSLLLCASEACCDNFIQNKEILSFWNAQKKCRLGTFSDPFRTRASKGHSETRHTKQCLAAVHPAVSSFLGQREVILGPGNDFVFSRIKPTTTKVQDLLQVPSTKRGKKEHAKTINVKWRRLGKPLPRVLKMAHGFGPDFRVMHSKGLYVERG</sequence>
<evidence type="ECO:0000313" key="2">
    <source>
        <dbReference type="EnsemblMetazoa" id="CPIJ014200-PA"/>
    </source>
</evidence>
<reference evidence="1" key="1">
    <citation type="submission" date="2007-03" db="EMBL/GenBank/DDBJ databases">
        <title>Annotation of Culex pipiens quinquefasciatus.</title>
        <authorList>
            <consortium name="The Broad Institute Genome Sequencing Platform"/>
            <person name="Atkinson P.W."/>
            <person name="Hemingway J."/>
            <person name="Christensen B.M."/>
            <person name="Higgs S."/>
            <person name="Kodira C."/>
            <person name="Hannick L."/>
            <person name="Megy K."/>
            <person name="O'Leary S."/>
            <person name="Pearson M."/>
            <person name="Haas B.J."/>
            <person name="Mauceli E."/>
            <person name="Wortman J.R."/>
            <person name="Lee N.H."/>
            <person name="Guigo R."/>
            <person name="Stanke M."/>
            <person name="Alvarado L."/>
            <person name="Amedeo P."/>
            <person name="Antoine C.H."/>
            <person name="Arensburger P."/>
            <person name="Bidwell S.L."/>
            <person name="Crawford M."/>
            <person name="Camaro F."/>
            <person name="Devon K."/>
            <person name="Engels R."/>
            <person name="Hammond M."/>
            <person name="Howarth C."/>
            <person name="Koehrsen M."/>
            <person name="Lawson D."/>
            <person name="Montgomery P."/>
            <person name="Nene V."/>
            <person name="Nusbaum C."/>
            <person name="Puiu D."/>
            <person name="Romero-Severson J."/>
            <person name="Severson D.W."/>
            <person name="Shumway M."/>
            <person name="Sisk P."/>
            <person name="Stolte C."/>
            <person name="Zeng Q."/>
            <person name="Eisenstadt E."/>
            <person name="Fraser-Liggett C."/>
            <person name="Strausberg R."/>
            <person name="Galagan J."/>
            <person name="Birren B."/>
            <person name="Collins F.H."/>
        </authorList>
    </citation>
    <scope>NUCLEOTIDE SEQUENCE [LARGE SCALE GENOMIC DNA]</scope>
    <source>
        <strain evidence="1">JHB</strain>
    </source>
</reference>
<gene>
    <name evidence="2" type="primary">6047245</name>
    <name evidence="1" type="ORF">CpipJ_CPIJ014200</name>
</gene>
<accession>B0X3V2</accession>
<dbReference type="InParanoid" id="B0X3V2"/>
<dbReference type="Proteomes" id="UP000002320">
    <property type="component" value="Unassembled WGS sequence"/>
</dbReference>